<evidence type="ECO:0000313" key="3">
    <source>
        <dbReference type="Proteomes" id="UP000219215"/>
    </source>
</evidence>
<sequence length="140" mass="16169">MVTTPSDIRKLAIRRHQTTWNWTLHFAAIIGFCLTLLTHSYILLACSVILFGAGFFHLNLPVLKDNRWTRFVDRAVEWEKNWIAAPWNFYKIWRFTVVLLLAAVVIWALWTRDAVVLALFAGFGFLVHVVRDNMAGGIKP</sequence>
<feature type="transmembrane region" description="Helical" evidence="1">
    <location>
        <begin position="20"/>
        <end position="37"/>
    </location>
</feature>
<protein>
    <submittedName>
        <fullName evidence="2">Uncharacterized protein</fullName>
    </submittedName>
</protein>
<dbReference type="OrthoDB" id="5465182at2"/>
<dbReference type="Proteomes" id="UP000219215">
    <property type="component" value="Chromosome DPRO"/>
</dbReference>
<keyword evidence="1" id="KW-0472">Membrane</keyword>
<evidence type="ECO:0000313" key="2">
    <source>
        <dbReference type="EMBL" id="SOB59408.1"/>
    </source>
</evidence>
<dbReference type="RefSeq" id="WP_097012281.1">
    <property type="nucleotide sequence ID" value="NZ_LT907975.1"/>
</dbReference>
<dbReference type="EMBL" id="LT907975">
    <property type="protein sequence ID" value="SOB59408.1"/>
    <property type="molecule type" value="Genomic_DNA"/>
</dbReference>
<gene>
    <name evidence="2" type="ORF">DPRO_2500</name>
</gene>
<keyword evidence="3" id="KW-1185">Reference proteome</keyword>
<evidence type="ECO:0000256" key="1">
    <source>
        <dbReference type="SAM" id="Phobius"/>
    </source>
</evidence>
<keyword evidence="1" id="KW-1133">Transmembrane helix</keyword>
<dbReference type="AlphaFoldDB" id="A0A2C8FB75"/>
<keyword evidence="1" id="KW-0812">Transmembrane</keyword>
<feature type="transmembrane region" description="Helical" evidence="1">
    <location>
        <begin position="92"/>
        <end position="110"/>
    </location>
</feature>
<feature type="transmembrane region" description="Helical" evidence="1">
    <location>
        <begin position="116"/>
        <end position="134"/>
    </location>
</feature>
<proteinExistence type="predicted"/>
<accession>A0A2C8FB75</accession>
<name>A0A2C8FB75_9BACT</name>
<organism evidence="2 3">
    <name type="scientific">Pseudodesulfovibrio profundus</name>
    <dbReference type="NCBI Taxonomy" id="57320"/>
    <lineage>
        <taxon>Bacteria</taxon>
        <taxon>Pseudomonadati</taxon>
        <taxon>Thermodesulfobacteriota</taxon>
        <taxon>Desulfovibrionia</taxon>
        <taxon>Desulfovibrionales</taxon>
        <taxon>Desulfovibrionaceae</taxon>
    </lineage>
</organism>
<reference evidence="3" key="1">
    <citation type="submission" date="2017-09" db="EMBL/GenBank/DDBJ databases">
        <authorList>
            <person name="Regsiter A."/>
            <person name="William W."/>
        </authorList>
    </citation>
    <scope>NUCLEOTIDE SEQUENCE [LARGE SCALE GENOMIC DNA]</scope>
    <source>
        <strain evidence="3">500-1</strain>
    </source>
</reference>
<feature type="transmembrane region" description="Helical" evidence="1">
    <location>
        <begin position="42"/>
        <end position="60"/>
    </location>
</feature>
<dbReference type="KEGG" id="pprf:DPRO_2500"/>